<dbReference type="Proteomes" id="UP001281147">
    <property type="component" value="Unassembled WGS sequence"/>
</dbReference>
<reference evidence="1" key="1">
    <citation type="submission" date="2023-07" db="EMBL/GenBank/DDBJ databases">
        <title>Black Yeasts Isolated from many extreme environments.</title>
        <authorList>
            <person name="Coleine C."/>
            <person name="Stajich J.E."/>
            <person name="Selbmann L."/>
        </authorList>
    </citation>
    <scope>NUCLEOTIDE SEQUENCE</scope>
    <source>
        <strain evidence="1">CCFEE 5714</strain>
    </source>
</reference>
<name>A0ACC3MDU9_9PEZI</name>
<accession>A0ACC3MDU9</accession>
<gene>
    <name evidence="1" type="ORF">LTR37_019595</name>
</gene>
<sequence>MGTTSSKPTVSMPGSFPSEVDERQAKGAEQEAEHQTITSEAEKADHNDVQPYDTSSTTPPVCNTPTPTTSVDSDDQAQQDNTTHEEILHYLWAARTLYRGTSRGSQLNLEGFLMGYYGLEKCCDTKALHGEYFSLEPEPANLPEVREAAAPTLEDLKARIERSRAEALVRAAEAKLRQVDEDKARDLRRLMRKCFVPSGAA</sequence>
<keyword evidence="2" id="KW-1185">Reference proteome</keyword>
<proteinExistence type="predicted"/>
<protein>
    <submittedName>
        <fullName evidence="1">Uncharacterized protein</fullName>
    </submittedName>
</protein>
<comment type="caution">
    <text evidence="1">The sequence shown here is derived from an EMBL/GenBank/DDBJ whole genome shotgun (WGS) entry which is preliminary data.</text>
</comment>
<dbReference type="EMBL" id="JAUTXU010000308">
    <property type="protein sequence ID" value="KAK3686664.1"/>
    <property type="molecule type" value="Genomic_DNA"/>
</dbReference>
<organism evidence="1 2">
    <name type="scientific">Vermiconidia calcicola</name>
    <dbReference type="NCBI Taxonomy" id="1690605"/>
    <lineage>
        <taxon>Eukaryota</taxon>
        <taxon>Fungi</taxon>
        <taxon>Dikarya</taxon>
        <taxon>Ascomycota</taxon>
        <taxon>Pezizomycotina</taxon>
        <taxon>Dothideomycetes</taxon>
        <taxon>Dothideomycetidae</taxon>
        <taxon>Mycosphaerellales</taxon>
        <taxon>Extremaceae</taxon>
        <taxon>Vermiconidia</taxon>
    </lineage>
</organism>
<evidence type="ECO:0000313" key="1">
    <source>
        <dbReference type="EMBL" id="KAK3686664.1"/>
    </source>
</evidence>
<evidence type="ECO:0000313" key="2">
    <source>
        <dbReference type="Proteomes" id="UP001281147"/>
    </source>
</evidence>